<protein>
    <submittedName>
        <fullName evidence="4">Putative rna-binding protein fusilli</fullName>
    </submittedName>
</protein>
<evidence type="ECO:0000256" key="3">
    <source>
        <dbReference type="SAM" id="MobiDB-lite"/>
    </source>
</evidence>
<feature type="region of interest" description="Disordered" evidence="3">
    <location>
        <begin position="293"/>
        <end position="312"/>
    </location>
</feature>
<dbReference type="AlphaFoldDB" id="A0A0K8TL67"/>
<dbReference type="FunFam" id="3.30.70.330:FF:000070">
    <property type="entry name" value="Epithelial splicing regulatory protein 1"/>
    <property type="match status" value="1"/>
</dbReference>
<evidence type="ECO:0000256" key="2">
    <source>
        <dbReference type="ARBA" id="ARBA00022884"/>
    </source>
</evidence>
<keyword evidence="1" id="KW-0677">Repeat</keyword>
<accession>A0A0K8TL67</accession>
<organism evidence="4">
    <name type="scientific">Tabanus bromius</name>
    <name type="common">Band-eyed brown horse fly</name>
    <dbReference type="NCBI Taxonomy" id="304241"/>
    <lineage>
        <taxon>Eukaryota</taxon>
        <taxon>Metazoa</taxon>
        <taxon>Ecdysozoa</taxon>
        <taxon>Arthropoda</taxon>
        <taxon>Hexapoda</taxon>
        <taxon>Insecta</taxon>
        <taxon>Pterygota</taxon>
        <taxon>Neoptera</taxon>
        <taxon>Endopterygota</taxon>
        <taxon>Diptera</taxon>
        <taxon>Brachycera</taxon>
        <taxon>Tabanomorpha</taxon>
        <taxon>Tabanoidea</taxon>
        <taxon>Tabanidae</taxon>
        <taxon>Tabanus</taxon>
    </lineage>
</organism>
<feature type="compositionally biased region" description="Pro residues" evidence="3">
    <location>
        <begin position="297"/>
        <end position="306"/>
    </location>
</feature>
<evidence type="ECO:0000256" key="1">
    <source>
        <dbReference type="ARBA" id="ARBA00022737"/>
    </source>
</evidence>
<dbReference type="InterPro" id="IPR012677">
    <property type="entry name" value="Nucleotide-bd_a/b_plait_sf"/>
</dbReference>
<dbReference type="SUPFAM" id="SSF54928">
    <property type="entry name" value="RNA-binding domain, RBD"/>
    <property type="match status" value="1"/>
</dbReference>
<dbReference type="Gene3D" id="3.30.70.330">
    <property type="match status" value="1"/>
</dbReference>
<dbReference type="PANTHER" id="PTHR13976">
    <property type="entry name" value="HETEROGENEOUS NUCLEAR RIBONUCLEOPROTEIN-RELATED"/>
    <property type="match status" value="1"/>
</dbReference>
<evidence type="ECO:0000313" key="4">
    <source>
        <dbReference type="EMBL" id="JAI14650.1"/>
    </source>
</evidence>
<dbReference type="GO" id="GO:0003723">
    <property type="term" value="F:RNA binding"/>
    <property type="evidence" value="ECO:0007669"/>
    <property type="project" value="UniProtKB-KW"/>
</dbReference>
<proteinExistence type="evidence at transcript level"/>
<dbReference type="InterPro" id="IPR035979">
    <property type="entry name" value="RBD_domain_sf"/>
</dbReference>
<dbReference type="InterPro" id="IPR050666">
    <property type="entry name" value="ESRP"/>
</dbReference>
<sequence>HRESIGQRYIELFRSTTAEVQQVLNRSMDPKTYETPQPPLIAQLPAVQMPLLPQHVITSGTTKNCIRLRGLPYEARVEHILHFLEDFANNILYQGVHMVYNAQGQPSGEAFIQMDSEEAARASAQQKHTQYMIFGKKYRYIEVFQCSGDDMNLVLNGGLQTPTNPTKPPLLSPGGTIVGPPFGAYAAFGPPTTILPPPHRTHPAFYPQPFVYWGYPSPPVSPTTYFGPAAPPPHVGPNIPPQHQAALFPVDFMPPSYQQTPSTPPQGAVVTSPGPVAAPHHQFHGHFHPLSATPHRPTAPPAPAPPAISQNGTFNATQHLLTIDTSTASLNSHDKLGTPRVLTPAGSTTGFTFTSATTPIGPTINNLQNSTVPGTGPPVAPNQYVELFIA</sequence>
<reference evidence="4" key="1">
    <citation type="journal article" date="2015" name="Insect Biochem. Mol. Biol.">
        <title>An insight into the sialome of the horse fly, Tabanus bromius.</title>
        <authorList>
            <person name="Ribeiro J.M."/>
            <person name="Kazimirova M."/>
            <person name="Takac P."/>
            <person name="Andersen J.F."/>
            <person name="Francischetti I.M."/>
        </authorList>
    </citation>
    <scope>NUCLEOTIDE SEQUENCE</scope>
</reference>
<feature type="non-terminal residue" evidence="4">
    <location>
        <position position="1"/>
    </location>
</feature>
<dbReference type="EMBL" id="GDAI01002953">
    <property type="protein sequence ID" value="JAI14650.1"/>
    <property type="molecule type" value="mRNA"/>
</dbReference>
<name>A0A0K8TL67_TABBR</name>
<dbReference type="CDD" id="cd12743">
    <property type="entry name" value="RRM3_Fusilli"/>
    <property type="match status" value="1"/>
</dbReference>
<keyword evidence="2" id="KW-0694">RNA-binding</keyword>